<proteinExistence type="predicted"/>
<organism evidence="1 2">
    <name type="scientific">Agromyces cerinus subsp. cerinus</name>
    <dbReference type="NCBI Taxonomy" id="232089"/>
    <lineage>
        <taxon>Bacteria</taxon>
        <taxon>Bacillati</taxon>
        <taxon>Actinomycetota</taxon>
        <taxon>Actinomycetes</taxon>
        <taxon>Micrococcales</taxon>
        <taxon>Microbacteriaceae</taxon>
        <taxon>Agromyces</taxon>
    </lineage>
</organism>
<protein>
    <submittedName>
        <fullName evidence="1">Uncharacterized protein</fullName>
    </submittedName>
</protein>
<dbReference type="SUPFAM" id="SSF48208">
    <property type="entry name" value="Six-hairpin glycosidases"/>
    <property type="match status" value="1"/>
</dbReference>
<dbReference type="AlphaFoldDB" id="A0A1N6E7Q6"/>
<dbReference type="InterPro" id="IPR012341">
    <property type="entry name" value="6hp_glycosidase-like_sf"/>
</dbReference>
<reference evidence="2" key="1">
    <citation type="submission" date="2016-11" db="EMBL/GenBank/DDBJ databases">
        <authorList>
            <person name="Varghese N."/>
            <person name="Submissions S."/>
        </authorList>
    </citation>
    <scope>NUCLEOTIDE SEQUENCE [LARGE SCALE GENOMIC DNA]</scope>
    <source>
        <strain evidence="2">DSM 8595</strain>
    </source>
</reference>
<sequence length="430" mass="48009">MASTPPSLAALAPTFSSSIDGFAEGYEWAVQRALNWVQSDRPGVLPSYWAGLTDRPMFYSRDVAHQALGAHFIGLDEENFTMLRHFAASATPARRYFPLWSFHFDGRPARIDYRTDRRFVRETPVVFELVERSLDMYLWTGDDRYLDDPAMQAFYENTLTRFTELHDPFGWRIAGASGTRDIFTGTATYNEGPKGPGLRVAGDGIASQWAALARAATVFDGSALGLAALREAEHIQARFEDSWWDSARGHYATGFTARGASHEFAFEPSWFPAVKSLMAPDRAQRHLDFVAANLRETPPPNIEAFTYLPEAFFAYGRDAEAIRWIRHLIDSRDDYPEVSFSVIAHLLGGLTGLRAVAPRVLETRSHLPDGDVEARGVPYRDHRLDIRHEGGTRSTLTVHGGTAPLVWRARVAHDVHERIVSPGETASVGT</sequence>
<keyword evidence="2" id="KW-1185">Reference proteome</keyword>
<gene>
    <name evidence="1" type="ORF">SAMN05443544_1189</name>
</gene>
<name>A0A1N6E7Q6_9MICO</name>
<dbReference type="Proteomes" id="UP000184699">
    <property type="component" value="Unassembled WGS sequence"/>
</dbReference>
<dbReference type="GO" id="GO:0005975">
    <property type="term" value="P:carbohydrate metabolic process"/>
    <property type="evidence" value="ECO:0007669"/>
    <property type="project" value="InterPro"/>
</dbReference>
<dbReference type="OrthoDB" id="9025980at2"/>
<evidence type="ECO:0000313" key="1">
    <source>
        <dbReference type="EMBL" id="SIN79079.1"/>
    </source>
</evidence>
<dbReference type="InterPro" id="IPR008928">
    <property type="entry name" value="6-hairpin_glycosidase_sf"/>
</dbReference>
<dbReference type="RefSeq" id="WP_074259312.1">
    <property type="nucleotide sequence ID" value="NZ_FSRJ01000001.1"/>
</dbReference>
<dbReference type="Gene3D" id="1.50.10.10">
    <property type="match status" value="1"/>
</dbReference>
<evidence type="ECO:0000313" key="2">
    <source>
        <dbReference type="Proteomes" id="UP000184699"/>
    </source>
</evidence>
<accession>A0A1N6E7Q6</accession>
<dbReference type="STRING" id="232089.SAMN05443544_1189"/>
<dbReference type="EMBL" id="FSRJ01000001">
    <property type="protein sequence ID" value="SIN79079.1"/>
    <property type="molecule type" value="Genomic_DNA"/>
</dbReference>